<dbReference type="EMBL" id="CP001868">
    <property type="protein sequence ID" value="AFK19008.1"/>
    <property type="molecule type" value="Genomic_DNA"/>
</dbReference>
<dbReference type="HOGENOM" id="CLU_2490349_0_0_2"/>
<gene>
    <name evidence="2" type="ordered locus">HFX_1296</name>
</gene>
<dbReference type="AlphaFoldDB" id="I3R448"/>
<organism evidence="2 3">
    <name type="scientific">Haloferax mediterranei (strain ATCC 33500 / DSM 1411 / JCM 8866 / NBRC 14739 / NCIMB 2177 / R-4)</name>
    <name type="common">Halobacterium mediterranei</name>
    <dbReference type="NCBI Taxonomy" id="523841"/>
    <lineage>
        <taxon>Archaea</taxon>
        <taxon>Methanobacteriati</taxon>
        <taxon>Methanobacteriota</taxon>
        <taxon>Stenosarchaea group</taxon>
        <taxon>Halobacteria</taxon>
        <taxon>Halobacteriales</taxon>
        <taxon>Haloferacaceae</taxon>
        <taxon>Haloferax</taxon>
    </lineage>
</organism>
<feature type="region of interest" description="Disordered" evidence="1">
    <location>
        <begin position="1"/>
        <end position="23"/>
    </location>
</feature>
<name>I3R448_HALMT</name>
<feature type="compositionally biased region" description="Polar residues" evidence="1">
    <location>
        <begin position="1"/>
        <end position="14"/>
    </location>
</feature>
<evidence type="ECO:0000313" key="2">
    <source>
        <dbReference type="EMBL" id="AFK19008.1"/>
    </source>
</evidence>
<protein>
    <submittedName>
        <fullName evidence="2">Uncharacterized protein</fullName>
    </submittedName>
</protein>
<evidence type="ECO:0000313" key="3">
    <source>
        <dbReference type="Proteomes" id="UP000006469"/>
    </source>
</evidence>
<reference evidence="2 3" key="1">
    <citation type="journal article" date="2012" name="J. Bacteriol.">
        <title>Complete genome sequence of the metabolically versatile halophilic archaeon Haloferax mediterranei, a poly(3-hydroxybutyrate-co-3-hydroxyvalerate) producer.</title>
        <authorList>
            <person name="Han J."/>
            <person name="Zhang F."/>
            <person name="Hou J."/>
            <person name="Liu X."/>
            <person name="Li M."/>
            <person name="Liu H."/>
            <person name="Cai L."/>
            <person name="Zhang B."/>
            <person name="Chen Y."/>
            <person name="Zhou J."/>
            <person name="Hu S."/>
            <person name="Xiang H."/>
        </authorList>
    </citation>
    <scope>NUCLEOTIDE SEQUENCE [LARGE SCALE GENOMIC DNA]</scope>
    <source>
        <strain evidence="3">ATCC 33500 / DSM 1411 / JCM 8866 / NBRC 14739 / NCIMB 2177 / R-4</strain>
    </source>
</reference>
<sequence length="86" mass="9231">MRPGDSSVTCLTSESDIHVRDPPLTPPPVRFLSECRTIWARDLCEAPTIRIVARLETPLAALLVATDNVSIASGPESAISTQLACE</sequence>
<accession>I3R448</accession>
<dbReference type="KEGG" id="hme:HFX_1296"/>
<proteinExistence type="predicted"/>
<dbReference type="Proteomes" id="UP000006469">
    <property type="component" value="Chromosome"/>
</dbReference>
<evidence type="ECO:0000256" key="1">
    <source>
        <dbReference type="SAM" id="MobiDB-lite"/>
    </source>
</evidence>